<reference evidence="4" key="1">
    <citation type="submission" date="2004-02" db="EMBL/GenBank/DDBJ databases">
        <title>Cloning and sequencing of the gentamicin biosynthetic gene cluster from Micromonospora echinospora DSM 43036.</title>
        <authorList>
            <person name="Aboshanab K.M.A."/>
            <person name="Schmidt-Beissner H."/>
            <person name="Wehmeier U.F."/>
            <person name="Welzel K."/>
            <person name="Vente A."/>
            <person name="Piepersberg W."/>
        </authorList>
    </citation>
    <scope>NUCLEOTIDE SEQUENCE</scope>
    <source>
        <strain evidence="4">DSM 43036</strain>
    </source>
</reference>
<dbReference type="InterPro" id="IPR015421">
    <property type="entry name" value="PyrdxlP-dep_Trfase_major"/>
</dbReference>
<feature type="binding site" evidence="5">
    <location>
        <position position="312"/>
    </location>
    <ligand>
        <name>pyridoxal 5'-phosphate</name>
        <dbReference type="ChEBI" id="CHEBI:597326"/>
    </ligand>
</feature>
<accession>Q2MG50</accession>
<feature type="modified residue" description="N6-(pyridoxal phosphate)lysine (covalent)" evidence="5">
    <location>
        <position position="283"/>
    </location>
</feature>
<dbReference type="InterPro" id="IPR015424">
    <property type="entry name" value="PyrdxlP-dep_Trfase"/>
</dbReference>
<feature type="binding site" evidence="5">
    <location>
        <position position="156"/>
    </location>
    <ligand>
        <name>pyridoxal 5'-phosphate</name>
        <dbReference type="ChEBI" id="CHEBI:597326"/>
    </ligand>
</feature>
<gene>
    <name evidence="4" type="primary">genB3</name>
</gene>
<dbReference type="InterPro" id="IPR015422">
    <property type="entry name" value="PyrdxlP-dep_Trfase_small"/>
</dbReference>
<keyword evidence="4" id="KW-0032">Aminotransferase</keyword>
<dbReference type="Pfam" id="PF00202">
    <property type="entry name" value="Aminotran_3"/>
    <property type="match status" value="1"/>
</dbReference>
<dbReference type="SMR" id="Q2MG50"/>
<dbReference type="InterPro" id="IPR049704">
    <property type="entry name" value="Aminotrans_3_PPA_site"/>
</dbReference>
<dbReference type="PROSITE" id="PS00600">
    <property type="entry name" value="AA_TRANSFER_CLASS_3"/>
    <property type="match status" value="1"/>
</dbReference>
<feature type="binding site" evidence="5">
    <location>
        <position position="155"/>
    </location>
    <ligand>
        <name>pyridoxal 5'-phosphate</name>
        <dbReference type="ChEBI" id="CHEBI:597326"/>
    </ligand>
</feature>
<evidence type="ECO:0000256" key="1">
    <source>
        <dbReference type="ARBA" id="ARBA00001933"/>
    </source>
</evidence>
<dbReference type="PANTHER" id="PTHR43713:SF3">
    <property type="entry name" value="GLUTAMATE-1-SEMIALDEHYDE 2,1-AMINOMUTASE 1, CHLOROPLASTIC-RELATED"/>
    <property type="match status" value="1"/>
</dbReference>
<name>Q2MG50_MICEC</name>
<dbReference type="EMBL" id="AJ628149">
    <property type="protein sequence ID" value="CAF31439.1"/>
    <property type="molecule type" value="Genomic_DNA"/>
</dbReference>
<evidence type="ECO:0000313" key="4">
    <source>
        <dbReference type="EMBL" id="CAF31439.1"/>
    </source>
</evidence>
<sequence>MAVADHRSSEPSWRAGRTARRRSRWHSWARVKSAREGSQDMDSANLTNRGLVERARRVTAAENYDIGTRFSAMIQSGEGAWLTDVEGNRYVDLTASSGTIILGHRNQAVTEAITRQIRDFGTAFASTLSVPRVELAERLCERYECAEKVVFHKTGSEGTAMAARLARAATGRELILSCGYHGWHEWQLAGETFGYQQTTGVVGFGYNEKALAKMLEAFGNEVAGVLISPELLYFDVEFYQRMYALCARYDVPFMMDEVYTGFRAGPKGVHGLGVPADVVVVSKGLANGHSLAAVMGRRDIIDAYDVSGIQGTYTREVPPMAAAMAVLDVLDTPGVYEHAEAMGRRLADGMREILTGEGIPNWVGGPALMFDTVLPNDDLGWEIYKTAHDFGVYFEDSGTQLVTTAFDEAAVDHALTAFRKATRQVIADRPDIAPTSGGELTEERKLDFAEEAFGGLLRDDERTNALIDETIEKVVNRDRSIKPVLIPAQN</sequence>
<dbReference type="PANTHER" id="PTHR43713">
    <property type="entry name" value="GLUTAMATE-1-SEMIALDEHYDE 2,1-AMINOMUTASE"/>
    <property type="match status" value="1"/>
</dbReference>
<evidence type="ECO:0007829" key="5">
    <source>
        <dbReference type="PDB" id="7LM0"/>
    </source>
</evidence>
<reference evidence="5" key="2">
    <citation type="journal article" date="2021" name="ACS Catal.">
        <title>Crystal structure of GenB4 in complex with external aldimine of PLP-sisomicin.</title>
        <authorList>
            <person name="Bury P.S."/>
            <person name="Huang F."/>
            <person name="Leadlay P.F."/>
            <person name="Dias M.V.B."/>
        </authorList>
    </citation>
    <scope>X-RAY CRYSTALLOGRAPHY (2.09 ANGSTROMS) OF 42-490 IN COMPLEX WITH PYRIDOXAL 5'-PHOSPHATE</scope>
    <scope>PYRIDOXAL PHOSPHATE AT LYS-283</scope>
</reference>
<keyword evidence="2 3" id="KW-0663">Pyridoxal phosphate</keyword>
<evidence type="ECO:0000256" key="2">
    <source>
        <dbReference type="ARBA" id="ARBA00022898"/>
    </source>
</evidence>
<protein>
    <submittedName>
        <fullName evidence="4">Putative gentamicin aminotransferase III</fullName>
    </submittedName>
</protein>
<dbReference type="GO" id="GO:0030170">
    <property type="term" value="F:pyridoxal phosphate binding"/>
    <property type="evidence" value="ECO:0007669"/>
    <property type="project" value="InterPro"/>
</dbReference>
<dbReference type="GO" id="GO:0008483">
    <property type="term" value="F:transaminase activity"/>
    <property type="evidence" value="ECO:0007669"/>
    <property type="project" value="UniProtKB-KW"/>
</dbReference>
<dbReference type="PDB" id="7LM0">
    <property type="method" value="X-ray"/>
    <property type="resolution" value="2.09 A"/>
    <property type="chains" value="A/B=42-490"/>
</dbReference>
<dbReference type="SUPFAM" id="SSF53383">
    <property type="entry name" value="PLP-dependent transferases"/>
    <property type="match status" value="1"/>
</dbReference>
<dbReference type="InterPro" id="IPR005814">
    <property type="entry name" value="Aminotrans_3"/>
</dbReference>
<keyword evidence="5" id="KW-0002">3D-structure</keyword>
<dbReference type="Gene3D" id="3.90.1150.10">
    <property type="entry name" value="Aspartate Aminotransferase, domain 1"/>
    <property type="match status" value="1"/>
</dbReference>
<comment type="similarity">
    <text evidence="3">Belongs to the class-III pyridoxal-phosphate-dependent aminotransferase family.</text>
</comment>
<dbReference type="AlphaFoldDB" id="Q2MG50"/>
<comment type="cofactor">
    <cofactor evidence="1">
        <name>pyridoxal 5'-phosphate</name>
        <dbReference type="ChEBI" id="CHEBI:597326"/>
    </cofactor>
</comment>
<dbReference type="Gene3D" id="3.40.640.10">
    <property type="entry name" value="Type I PLP-dependent aspartate aminotransferase-like (Major domain)"/>
    <property type="match status" value="1"/>
</dbReference>
<evidence type="ECO:0000256" key="3">
    <source>
        <dbReference type="RuleBase" id="RU003560"/>
    </source>
</evidence>
<keyword evidence="4" id="KW-0808">Transferase</keyword>
<proteinExistence type="evidence at protein level"/>
<organism evidence="4">
    <name type="scientific">Micromonospora echinospora</name>
    <name type="common">Micromonospora purpurea</name>
    <dbReference type="NCBI Taxonomy" id="1877"/>
    <lineage>
        <taxon>Bacteria</taxon>
        <taxon>Bacillati</taxon>
        <taxon>Actinomycetota</taxon>
        <taxon>Actinomycetes</taxon>
        <taxon>Micromonosporales</taxon>
        <taxon>Micromonosporaceae</taxon>
        <taxon>Micromonospora</taxon>
    </lineage>
</organism>